<dbReference type="STRING" id="857340.A0A086T1C9"/>
<evidence type="ECO:0000313" key="3">
    <source>
        <dbReference type="EMBL" id="KFH43161.1"/>
    </source>
</evidence>
<reference evidence="4" key="1">
    <citation type="journal article" date="2014" name="Genome Announc.">
        <title>Genome sequence and annotation of Acremonium chrysogenum, producer of the beta-lactam antibiotic cephalosporin C.</title>
        <authorList>
            <person name="Terfehr D."/>
            <person name="Dahlmann T.A."/>
            <person name="Specht T."/>
            <person name="Zadra I."/>
            <person name="Kuernsteiner H."/>
            <person name="Kueck U."/>
        </authorList>
    </citation>
    <scope>NUCLEOTIDE SEQUENCE [LARGE SCALE GENOMIC DNA]</scope>
    <source>
        <strain evidence="4">ATCC 11550 / CBS 779.69 / DSM 880 / IAM 14645 / JCM 23072 / IMI 49137</strain>
    </source>
</reference>
<dbReference type="Proteomes" id="UP000029964">
    <property type="component" value="Unassembled WGS sequence"/>
</dbReference>
<accession>A0A086T1C9</accession>
<organism evidence="3 4">
    <name type="scientific">Hapsidospora chrysogenum (strain ATCC 11550 / CBS 779.69 / DSM 880 / IAM 14645 / JCM 23072 / IMI 49137)</name>
    <name type="common">Acremonium chrysogenum</name>
    <dbReference type="NCBI Taxonomy" id="857340"/>
    <lineage>
        <taxon>Eukaryota</taxon>
        <taxon>Fungi</taxon>
        <taxon>Dikarya</taxon>
        <taxon>Ascomycota</taxon>
        <taxon>Pezizomycotina</taxon>
        <taxon>Sordariomycetes</taxon>
        <taxon>Hypocreomycetidae</taxon>
        <taxon>Hypocreales</taxon>
        <taxon>Bionectriaceae</taxon>
        <taxon>Hapsidospora</taxon>
    </lineage>
</organism>
<dbReference type="PANTHER" id="PTHR38795">
    <property type="entry name" value="DUF6604 DOMAIN-CONTAINING PROTEIN"/>
    <property type="match status" value="1"/>
</dbReference>
<gene>
    <name evidence="3" type="ORF">ACRE_060790</name>
</gene>
<sequence>MLPLMLLLVRPPTFLDAPDVAPSPKPSTGIEYTAEPDTSFPEALFAFISLLLQYRDLRLEINKLPWRMRSSRSLTPTAPSPFILLQYFNILCDINGIDGANKERPTDQYNLKTYDLAKTCLANTLALLNDYKIANGGDTVVTPYNGKFGWYDEEPGSNAEMNRGKLEQDRAALMEILPDLQFLASNPGRGAVEDELTRGVGKLIDVRTEANSCPMWLAFAFQVYLDILQNMGEICDEEHEEMRQASIRAQESMATSPSLQSA</sequence>
<comment type="caution">
    <text evidence="3">The sequence shown here is derived from an EMBL/GenBank/DDBJ whole genome shotgun (WGS) entry which is preliminary data.</text>
</comment>
<keyword evidence="4" id="KW-1185">Reference proteome</keyword>
<feature type="chain" id="PRO_5001815238" evidence="2">
    <location>
        <begin position="18"/>
        <end position="262"/>
    </location>
</feature>
<protein>
    <submittedName>
        <fullName evidence="3">Uncharacterized protein</fullName>
    </submittedName>
</protein>
<dbReference type="EMBL" id="JPKY01000076">
    <property type="protein sequence ID" value="KFH43161.1"/>
    <property type="molecule type" value="Genomic_DNA"/>
</dbReference>
<proteinExistence type="predicted"/>
<dbReference type="PANTHER" id="PTHR38795:SF1">
    <property type="entry name" value="DUF6604 DOMAIN-CONTAINING PROTEIN"/>
    <property type="match status" value="1"/>
</dbReference>
<feature type="signal peptide" evidence="2">
    <location>
        <begin position="1"/>
        <end position="17"/>
    </location>
</feature>
<name>A0A086T1C9_HAPC1</name>
<evidence type="ECO:0000256" key="1">
    <source>
        <dbReference type="SAM" id="MobiDB-lite"/>
    </source>
</evidence>
<feature type="compositionally biased region" description="Polar residues" evidence="1">
    <location>
        <begin position="247"/>
        <end position="262"/>
    </location>
</feature>
<feature type="region of interest" description="Disordered" evidence="1">
    <location>
        <begin position="242"/>
        <end position="262"/>
    </location>
</feature>
<evidence type="ECO:0000313" key="4">
    <source>
        <dbReference type="Proteomes" id="UP000029964"/>
    </source>
</evidence>
<dbReference type="AlphaFoldDB" id="A0A086T1C9"/>
<evidence type="ECO:0000256" key="2">
    <source>
        <dbReference type="SAM" id="SignalP"/>
    </source>
</evidence>
<keyword evidence="2" id="KW-0732">Signal</keyword>
<dbReference type="OrthoDB" id="5238236at2759"/>
<dbReference type="HOGENOM" id="CLU_1061591_0_0_1"/>